<feature type="transmembrane region" description="Helical" evidence="10">
    <location>
        <begin position="150"/>
        <end position="171"/>
    </location>
</feature>
<keyword evidence="4 10" id="KW-0812">Transmembrane</keyword>
<evidence type="ECO:0000313" key="13">
    <source>
        <dbReference type="Proteomes" id="UP001205566"/>
    </source>
</evidence>
<dbReference type="InterPro" id="IPR020846">
    <property type="entry name" value="MFS_dom"/>
</dbReference>
<dbReference type="PANTHER" id="PTHR23513:SF9">
    <property type="entry name" value="ENTEROBACTIN EXPORTER ENTS"/>
    <property type="match status" value="1"/>
</dbReference>
<feature type="transmembrane region" description="Helical" evidence="10">
    <location>
        <begin position="289"/>
        <end position="308"/>
    </location>
</feature>
<proteinExistence type="inferred from homology"/>
<evidence type="ECO:0000256" key="6">
    <source>
        <dbReference type="ARBA" id="ARBA00023136"/>
    </source>
</evidence>
<keyword evidence="13" id="KW-1185">Reference proteome</keyword>
<dbReference type="SUPFAM" id="SSF103473">
    <property type="entry name" value="MFS general substrate transporter"/>
    <property type="match status" value="1"/>
</dbReference>
<name>A0ABT1P0Q4_9GAMM</name>
<feature type="transmembrane region" description="Helical" evidence="10">
    <location>
        <begin position="381"/>
        <end position="400"/>
    </location>
</feature>
<dbReference type="InterPro" id="IPR011701">
    <property type="entry name" value="MFS"/>
</dbReference>
<evidence type="ECO:0000256" key="9">
    <source>
        <dbReference type="SAM" id="MobiDB-lite"/>
    </source>
</evidence>
<evidence type="ECO:0000256" key="10">
    <source>
        <dbReference type="SAM" id="Phobius"/>
    </source>
</evidence>
<feature type="transmembrane region" description="Helical" evidence="10">
    <location>
        <begin position="217"/>
        <end position="242"/>
    </location>
</feature>
<evidence type="ECO:0000256" key="5">
    <source>
        <dbReference type="ARBA" id="ARBA00022989"/>
    </source>
</evidence>
<organism evidence="12 13">
    <name type="scientific">Microbulbifer elongatus</name>
    <dbReference type="NCBI Taxonomy" id="86173"/>
    <lineage>
        <taxon>Bacteria</taxon>
        <taxon>Pseudomonadati</taxon>
        <taxon>Pseudomonadota</taxon>
        <taxon>Gammaproteobacteria</taxon>
        <taxon>Cellvibrionales</taxon>
        <taxon>Microbulbiferaceae</taxon>
        <taxon>Microbulbifer</taxon>
    </lineage>
</organism>
<evidence type="ECO:0000259" key="11">
    <source>
        <dbReference type="PROSITE" id="PS50850"/>
    </source>
</evidence>
<keyword evidence="5 10" id="KW-1133">Transmembrane helix</keyword>
<protein>
    <recommendedName>
        <fullName evidence="8">Multidrug efflux pump Tap</fullName>
    </recommendedName>
</protein>
<evidence type="ECO:0000256" key="7">
    <source>
        <dbReference type="ARBA" id="ARBA00038075"/>
    </source>
</evidence>
<comment type="caution">
    <text evidence="12">The sequence shown here is derived from an EMBL/GenBank/DDBJ whole genome shotgun (WGS) entry which is preliminary data.</text>
</comment>
<dbReference type="EMBL" id="JACASI010000015">
    <property type="protein sequence ID" value="MCQ3829112.1"/>
    <property type="molecule type" value="Genomic_DNA"/>
</dbReference>
<feature type="transmembrane region" description="Helical" evidence="10">
    <location>
        <begin position="111"/>
        <end position="138"/>
    </location>
</feature>
<feature type="domain" description="Major facilitator superfamily (MFS) profile" evidence="11">
    <location>
        <begin position="18"/>
        <end position="403"/>
    </location>
</feature>
<reference evidence="12" key="1">
    <citation type="thesis" date="2020" institute="Technische Universitat Dresden" country="Dresden, Germany">
        <title>The Agarolytic System of Microbulbifer elongatus PORT2, Isolated from Batu Karas, Pangandaran West Java Indonesia.</title>
        <authorList>
            <person name="Anggraeni S.R."/>
        </authorList>
    </citation>
    <scope>NUCLEOTIDE SEQUENCE</scope>
    <source>
        <strain evidence="12">PORT2</strain>
    </source>
</reference>
<dbReference type="PROSITE" id="PS50850">
    <property type="entry name" value="MFS"/>
    <property type="match status" value="1"/>
</dbReference>
<evidence type="ECO:0000256" key="2">
    <source>
        <dbReference type="ARBA" id="ARBA00022448"/>
    </source>
</evidence>
<evidence type="ECO:0000256" key="8">
    <source>
        <dbReference type="ARBA" id="ARBA00040914"/>
    </source>
</evidence>
<keyword evidence="3" id="KW-1003">Cell membrane</keyword>
<sequence length="431" mass="45381">MSKKSIFVDFSILKSNRHFRNVFIARTISLLGLGMLSVAIPLQTYELTRDSFHVGLVMAIEGIGLFVGLLWGGVLADQYDRKKLILFARATCGIGFLGLALNAWLPEPQLWVLYALAAWDGFFGALGVTALLAAMPFLVGREHLVQARAVSMVSMRLATVISPALGGAIIAASHVGWNYLLAALGTGLTLIPLLGLPRMQPPPMASHNPLRALADGFVFIWRSPVVLAVVLLGTLVTLTTGVRVLFPAWVETVFAGGAFELGLFYAAVPVGATLGALVSGWASHVQRPGVVMALTALGAFAVLAVLGLNANLPVALVLLAVFGYLVSITGLLQYGLVQEATPDQYLGRVNAIWMVQDASGDSLGSVGAGALGKFLSTSLSIIALGAVSFVLALLLCGMFGRLRSFRKEAQEVSSSGEDSDAAGNRKEFASG</sequence>
<gene>
    <name evidence="12" type="primary">entS</name>
    <name evidence="12" type="ORF">HXX02_06620</name>
</gene>
<evidence type="ECO:0000313" key="12">
    <source>
        <dbReference type="EMBL" id="MCQ3829112.1"/>
    </source>
</evidence>
<feature type="region of interest" description="Disordered" evidence="9">
    <location>
        <begin position="410"/>
        <end position="431"/>
    </location>
</feature>
<dbReference type="CDD" id="cd06173">
    <property type="entry name" value="MFS_MefA_like"/>
    <property type="match status" value="1"/>
</dbReference>
<feature type="transmembrane region" description="Helical" evidence="10">
    <location>
        <begin position="314"/>
        <end position="337"/>
    </location>
</feature>
<dbReference type="Gene3D" id="1.20.1250.20">
    <property type="entry name" value="MFS general substrate transporter like domains"/>
    <property type="match status" value="1"/>
</dbReference>
<feature type="transmembrane region" description="Helical" evidence="10">
    <location>
        <begin position="84"/>
        <end position="105"/>
    </location>
</feature>
<evidence type="ECO:0000256" key="4">
    <source>
        <dbReference type="ARBA" id="ARBA00022692"/>
    </source>
</evidence>
<dbReference type="RefSeq" id="WP_255874003.1">
    <property type="nucleotide sequence ID" value="NZ_JACASI010000015.1"/>
</dbReference>
<feature type="transmembrane region" description="Helical" evidence="10">
    <location>
        <begin position="52"/>
        <end position="72"/>
    </location>
</feature>
<accession>A0ABT1P0Q4</accession>
<dbReference type="PANTHER" id="PTHR23513">
    <property type="entry name" value="INTEGRAL MEMBRANE EFFLUX PROTEIN-RELATED"/>
    <property type="match status" value="1"/>
</dbReference>
<feature type="transmembrane region" description="Helical" evidence="10">
    <location>
        <begin position="262"/>
        <end position="282"/>
    </location>
</feature>
<keyword evidence="2" id="KW-0813">Transport</keyword>
<dbReference type="InterPro" id="IPR036259">
    <property type="entry name" value="MFS_trans_sf"/>
</dbReference>
<comment type="subcellular location">
    <subcellularLocation>
        <location evidence="1">Cell membrane</location>
        <topology evidence="1">Multi-pass membrane protein</topology>
    </subcellularLocation>
</comment>
<dbReference type="Proteomes" id="UP001205566">
    <property type="component" value="Unassembled WGS sequence"/>
</dbReference>
<dbReference type="NCBIfam" id="NF007792">
    <property type="entry name" value="PRK10489.1"/>
    <property type="match status" value="1"/>
</dbReference>
<feature type="transmembrane region" description="Helical" evidence="10">
    <location>
        <begin position="21"/>
        <end position="40"/>
    </location>
</feature>
<comment type="similarity">
    <text evidence="7">Belongs to the major facilitator superfamily. Drug:H(+) antiporter-3 (DHA3) (TC 2.A.1.21) family.</text>
</comment>
<evidence type="ECO:0000256" key="1">
    <source>
        <dbReference type="ARBA" id="ARBA00004651"/>
    </source>
</evidence>
<dbReference type="Pfam" id="PF07690">
    <property type="entry name" value="MFS_1"/>
    <property type="match status" value="1"/>
</dbReference>
<keyword evidence="6 10" id="KW-0472">Membrane</keyword>
<evidence type="ECO:0000256" key="3">
    <source>
        <dbReference type="ARBA" id="ARBA00022475"/>
    </source>
</evidence>